<accession>X1DEE8</accession>
<proteinExistence type="predicted"/>
<dbReference type="AlphaFoldDB" id="X1DEE8"/>
<sequence length="57" mass="6922">HIKPNETLLELIKKKNICREKISGKYVYFSTNKTKNKQQELFRKDTVDAIRFNQYYP</sequence>
<evidence type="ECO:0000313" key="1">
    <source>
        <dbReference type="EMBL" id="GAH03434.1"/>
    </source>
</evidence>
<comment type="caution">
    <text evidence="1">The sequence shown here is derived from an EMBL/GenBank/DDBJ whole genome shotgun (WGS) entry which is preliminary data.</text>
</comment>
<gene>
    <name evidence="1" type="ORF">S01H4_39967</name>
</gene>
<organism evidence="1">
    <name type="scientific">marine sediment metagenome</name>
    <dbReference type="NCBI Taxonomy" id="412755"/>
    <lineage>
        <taxon>unclassified sequences</taxon>
        <taxon>metagenomes</taxon>
        <taxon>ecological metagenomes</taxon>
    </lineage>
</organism>
<dbReference type="EMBL" id="BART01021718">
    <property type="protein sequence ID" value="GAH03434.1"/>
    <property type="molecule type" value="Genomic_DNA"/>
</dbReference>
<protein>
    <submittedName>
        <fullName evidence="1">Uncharacterized protein</fullName>
    </submittedName>
</protein>
<reference evidence="1" key="1">
    <citation type="journal article" date="2014" name="Front. Microbiol.">
        <title>High frequency of phylogenetically diverse reductive dehalogenase-homologous genes in deep subseafloor sedimentary metagenomes.</title>
        <authorList>
            <person name="Kawai M."/>
            <person name="Futagami T."/>
            <person name="Toyoda A."/>
            <person name="Takaki Y."/>
            <person name="Nishi S."/>
            <person name="Hori S."/>
            <person name="Arai W."/>
            <person name="Tsubouchi T."/>
            <person name="Morono Y."/>
            <person name="Uchiyama I."/>
            <person name="Ito T."/>
            <person name="Fujiyama A."/>
            <person name="Inagaki F."/>
            <person name="Takami H."/>
        </authorList>
    </citation>
    <scope>NUCLEOTIDE SEQUENCE</scope>
    <source>
        <strain evidence="1">Expedition CK06-06</strain>
    </source>
</reference>
<name>X1DEE8_9ZZZZ</name>
<feature type="non-terminal residue" evidence="1">
    <location>
        <position position="1"/>
    </location>
</feature>